<dbReference type="InterPro" id="IPR018060">
    <property type="entry name" value="HTH_AraC"/>
</dbReference>
<dbReference type="Pfam" id="PF01497">
    <property type="entry name" value="Peripla_BP_2"/>
    <property type="match status" value="1"/>
</dbReference>
<evidence type="ECO:0000256" key="1">
    <source>
        <dbReference type="ARBA" id="ARBA00023015"/>
    </source>
</evidence>
<dbReference type="Pfam" id="PF12833">
    <property type="entry name" value="HTH_18"/>
    <property type="match status" value="1"/>
</dbReference>
<evidence type="ECO:0000256" key="4">
    <source>
        <dbReference type="ARBA" id="ARBA00023163"/>
    </source>
</evidence>
<keyword evidence="2" id="KW-0238">DNA-binding</keyword>
<dbReference type="InterPro" id="IPR002491">
    <property type="entry name" value="ABC_transptr_periplasmic_BD"/>
</dbReference>
<accession>A0A4P6EUQ0</accession>
<dbReference type="InterPro" id="IPR018062">
    <property type="entry name" value="HTH_AraC-typ_CS"/>
</dbReference>
<keyword evidence="5" id="KW-0472">Membrane</keyword>
<dbReference type="InterPro" id="IPR037923">
    <property type="entry name" value="HTH-like"/>
</dbReference>
<proteinExistence type="predicted"/>
<dbReference type="PROSITE" id="PS00041">
    <property type="entry name" value="HTH_ARAC_FAMILY_1"/>
    <property type="match status" value="1"/>
</dbReference>
<dbReference type="PANTHER" id="PTHR46796">
    <property type="entry name" value="HTH-TYPE TRANSCRIPTIONAL ACTIVATOR RHAS-RELATED"/>
    <property type="match status" value="1"/>
</dbReference>
<evidence type="ECO:0000256" key="3">
    <source>
        <dbReference type="ARBA" id="ARBA00023159"/>
    </source>
</evidence>
<evidence type="ECO:0000313" key="8">
    <source>
        <dbReference type="EMBL" id="QAY66674.1"/>
    </source>
</evidence>
<evidence type="ECO:0000259" key="7">
    <source>
        <dbReference type="PROSITE" id="PS50983"/>
    </source>
</evidence>
<dbReference type="Proteomes" id="UP000293568">
    <property type="component" value="Chromosome"/>
</dbReference>
<dbReference type="InterPro" id="IPR009057">
    <property type="entry name" value="Homeodomain-like_sf"/>
</dbReference>
<keyword evidence="5" id="KW-0812">Transmembrane</keyword>
<dbReference type="SUPFAM" id="SSF51215">
    <property type="entry name" value="Regulatory protein AraC"/>
    <property type="match status" value="1"/>
</dbReference>
<organism evidence="8 9">
    <name type="scientific">Paenibacillus protaetiae</name>
    <dbReference type="NCBI Taxonomy" id="2509456"/>
    <lineage>
        <taxon>Bacteria</taxon>
        <taxon>Bacillati</taxon>
        <taxon>Bacillota</taxon>
        <taxon>Bacilli</taxon>
        <taxon>Bacillales</taxon>
        <taxon>Paenibacillaceae</taxon>
        <taxon>Paenibacillus</taxon>
    </lineage>
</organism>
<dbReference type="RefSeq" id="WP_129440489.1">
    <property type="nucleotide sequence ID" value="NZ_CP035492.1"/>
</dbReference>
<gene>
    <name evidence="8" type="ORF">ET464_09900</name>
</gene>
<sequence>MDDHAPYMPNSGIEYKSRPEEWIVRLRDVEMLAAGGGSLQQGQQLTYHFTLIALLSGEGQLKIGKKNYPMLPGTAYICWPGHTFGVVSADMSAAIIRFDLYREQSGAFTQLDGDSGQEGLLKEGAKSFDSGSRLADACRSMHAGWGSGQPLKRMQAQIGLQQLLLELLAASGGAADTREGLEQAKAYMEQHSSEALTMERLAAIAAVSPKYFAELFKKTYGVSAHEHMAQIRMAKAKRLMLHSGRKLRDIAHEVGYEDEFYFSRKFKKEHGLSPTQFMNRRKRKIAVYGPSVLIGYLLPLHVIPYAAPLHPKWADYYYDHFAADIPFHLDGFRQNYRKAANMDMLEEAKPELIMCPPGLEDWEKERLQAIAPYFELPEVHRGCWKNTLRSAADWLDERPEAERWITAFERGLALAKDQTAGELKDESVLFVCIVGDQLYASCSQGVEDILYNGLGIRRPCGAAFSGLYHTPLTVDQLSLTGADRIILLVRQDTESLEYWRKLRMSPGWLSLDVVRNGKLMQVSSSPWREYSPIALERMLGEAVQLFSGNCP</sequence>
<dbReference type="Gene3D" id="3.40.50.1980">
    <property type="entry name" value="Nitrogenase molybdenum iron protein domain"/>
    <property type="match status" value="1"/>
</dbReference>
<dbReference type="InterPro" id="IPR020449">
    <property type="entry name" value="Tscrpt_reg_AraC-type_HTH"/>
</dbReference>
<dbReference type="PANTHER" id="PTHR46796:SF6">
    <property type="entry name" value="ARAC SUBFAMILY"/>
    <property type="match status" value="1"/>
</dbReference>
<evidence type="ECO:0000313" key="9">
    <source>
        <dbReference type="Proteomes" id="UP000293568"/>
    </source>
</evidence>
<keyword evidence="3" id="KW-0010">Activator</keyword>
<evidence type="ECO:0000256" key="5">
    <source>
        <dbReference type="SAM" id="Phobius"/>
    </source>
</evidence>
<dbReference type="SMART" id="SM00342">
    <property type="entry name" value="HTH_ARAC"/>
    <property type="match status" value="1"/>
</dbReference>
<feature type="domain" description="HTH araC/xylS-type" evidence="6">
    <location>
        <begin position="182"/>
        <end position="280"/>
    </location>
</feature>
<protein>
    <submittedName>
        <fullName evidence="8">Helix-turn-helix domain-containing protein</fullName>
    </submittedName>
</protein>
<dbReference type="SUPFAM" id="SSF53807">
    <property type="entry name" value="Helical backbone' metal receptor"/>
    <property type="match status" value="1"/>
</dbReference>
<dbReference type="GO" id="GO:0043565">
    <property type="term" value="F:sequence-specific DNA binding"/>
    <property type="evidence" value="ECO:0007669"/>
    <property type="project" value="InterPro"/>
</dbReference>
<dbReference type="Gene3D" id="1.10.10.60">
    <property type="entry name" value="Homeodomain-like"/>
    <property type="match status" value="2"/>
</dbReference>
<name>A0A4P6EUQ0_9BACL</name>
<dbReference type="InterPro" id="IPR050204">
    <property type="entry name" value="AraC_XylS_family_regulators"/>
</dbReference>
<keyword evidence="9" id="KW-1185">Reference proteome</keyword>
<dbReference type="PROSITE" id="PS01124">
    <property type="entry name" value="HTH_ARAC_FAMILY_2"/>
    <property type="match status" value="1"/>
</dbReference>
<keyword evidence="1" id="KW-0805">Transcription regulation</keyword>
<dbReference type="OrthoDB" id="2461801at2"/>
<keyword evidence="5" id="KW-1133">Transmembrane helix</keyword>
<keyword evidence="4" id="KW-0804">Transcription</keyword>
<dbReference type="AlphaFoldDB" id="A0A4P6EUQ0"/>
<dbReference type="EMBL" id="CP035492">
    <property type="protein sequence ID" value="QAY66674.1"/>
    <property type="molecule type" value="Genomic_DNA"/>
</dbReference>
<dbReference type="KEGG" id="pprt:ET464_09900"/>
<dbReference type="PROSITE" id="PS50983">
    <property type="entry name" value="FE_B12_PBP"/>
    <property type="match status" value="1"/>
</dbReference>
<evidence type="ECO:0000256" key="2">
    <source>
        <dbReference type="ARBA" id="ARBA00023125"/>
    </source>
</evidence>
<dbReference type="SUPFAM" id="SSF46689">
    <property type="entry name" value="Homeodomain-like"/>
    <property type="match status" value="2"/>
</dbReference>
<dbReference type="GO" id="GO:0003700">
    <property type="term" value="F:DNA-binding transcription factor activity"/>
    <property type="evidence" value="ECO:0007669"/>
    <property type="project" value="InterPro"/>
</dbReference>
<feature type="domain" description="Fe/B12 periplasmic-binding" evidence="7">
    <location>
        <begin position="283"/>
        <end position="550"/>
    </location>
</feature>
<dbReference type="PRINTS" id="PR00032">
    <property type="entry name" value="HTHARAC"/>
</dbReference>
<evidence type="ECO:0000259" key="6">
    <source>
        <dbReference type="PROSITE" id="PS01124"/>
    </source>
</evidence>
<feature type="transmembrane region" description="Helical" evidence="5">
    <location>
        <begin position="285"/>
        <end position="307"/>
    </location>
</feature>
<reference evidence="8 9" key="1">
    <citation type="submission" date="2019-01" db="EMBL/GenBank/DDBJ databases">
        <title>Genome sequencing of strain FW100M-2.</title>
        <authorList>
            <person name="Heo J."/>
            <person name="Kim S.-J."/>
            <person name="Kim J.-S."/>
            <person name="Hong S.-B."/>
            <person name="Kwon S.-W."/>
        </authorList>
    </citation>
    <scope>NUCLEOTIDE SEQUENCE [LARGE SCALE GENOMIC DNA]</scope>
    <source>
        <strain evidence="8 9">FW100M-2</strain>
    </source>
</reference>